<reference evidence="1 2" key="1">
    <citation type="submission" date="2019-06" db="EMBL/GenBank/DDBJ databases">
        <title>Whole genome shotgun sequence of Vibrio inusitatus NBRC 102082.</title>
        <authorList>
            <person name="Hosoyama A."/>
            <person name="Uohara A."/>
            <person name="Ohji S."/>
            <person name="Ichikawa N."/>
        </authorList>
    </citation>
    <scope>NUCLEOTIDE SEQUENCE [LARGE SCALE GENOMIC DNA]</scope>
    <source>
        <strain evidence="1 2">NBRC 102082</strain>
    </source>
</reference>
<sequence>METMTIGLDIVKNVFYAVSLTSHGKITKKKQMKRSAVLKFFSNIEPVTVVMETSGSSNYFAREFQSLELEVKLIAPQCLVTCPRKNKNDYNY</sequence>
<evidence type="ECO:0000313" key="1">
    <source>
        <dbReference type="EMBL" id="GEA50665.1"/>
    </source>
</evidence>
<proteinExistence type="predicted"/>
<name>A0A4Y3HUI9_9VIBR</name>
<gene>
    <name evidence="1" type="ORF">VIN01S_14690</name>
</gene>
<organism evidence="1 2">
    <name type="scientific">Vibrio inusitatus NBRC 102082</name>
    <dbReference type="NCBI Taxonomy" id="1219070"/>
    <lineage>
        <taxon>Bacteria</taxon>
        <taxon>Pseudomonadati</taxon>
        <taxon>Pseudomonadota</taxon>
        <taxon>Gammaproteobacteria</taxon>
        <taxon>Vibrionales</taxon>
        <taxon>Vibrionaceae</taxon>
        <taxon>Vibrio</taxon>
    </lineage>
</organism>
<dbReference type="EMBL" id="BJLF01000006">
    <property type="protein sequence ID" value="GEA50665.1"/>
    <property type="molecule type" value="Genomic_DNA"/>
</dbReference>
<dbReference type="RefSeq" id="WP_244312258.1">
    <property type="nucleotide sequence ID" value="NZ_BJLF01000006.1"/>
</dbReference>
<dbReference type="Proteomes" id="UP000318717">
    <property type="component" value="Unassembled WGS sequence"/>
</dbReference>
<dbReference type="AlphaFoldDB" id="A0A4Y3HUI9"/>
<protein>
    <submittedName>
        <fullName evidence="1">Uncharacterized protein</fullName>
    </submittedName>
</protein>
<keyword evidence="2" id="KW-1185">Reference proteome</keyword>
<accession>A0A4Y3HUI9</accession>
<evidence type="ECO:0000313" key="2">
    <source>
        <dbReference type="Proteomes" id="UP000318717"/>
    </source>
</evidence>
<comment type="caution">
    <text evidence="1">The sequence shown here is derived from an EMBL/GenBank/DDBJ whole genome shotgun (WGS) entry which is preliminary data.</text>
</comment>